<evidence type="ECO:0000313" key="2">
    <source>
        <dbReference type="Proteomes" id="UP000054477"/>
    </source>
</evidence>
<reference evidence="1 2" key="1">
    <citation type="submission" date="2014-04" db="EMBL/GenBank/DDBJ databases">
        <authorList>
            <consortium name="DOE Joint Genome Institute"/>
            <person name="Kuo A."/>
            <person name="Kohler A."/>
            <person name="Nagy L.G."/>
            <person name="Floudas D."/>
            <person name="Copeland A."/>
            <person name="Barry K.W."/>
            <person name="Cichocki N."/>
            <person name="Veneault-Fourrey C."/>
            <person name="LaButti K."/>
            <person name="Lindquist E.A."/>
            <person name="Lipzen A."/>
            <person name="Lundell T."/>
            <person name="Morin E."/>
            <person name="Murat C."/>
            <person name="Sun H."/>
            <person name="Tunlid A."/>
            <person name="Henrissat B."/>
            <person name="Grigoriev I.V."/>
            <person name="Hibbett D.S."/>
            <person name="Martin F."/>
            <person name="Nordberg H.P."/>
            <person name="Cantor M.N."/>
            <person name="Hua S.X."/>
        </authorList>
    </citation>
    <scope>NUCLEOTIDE SEQUENCE [LARGE SCALE GENOMIC DNA]</scope>
    <source>
        <strain evidence="1 2">LaAM-08-1</strain>
    </source>
</reference>
<reference evidence="2" key="2">
    <citation type="submission" date="2015-01" db="EMBL/GenBank/DDBJ databases">
        <title>Evolutionary Origins and Diversification of the Mycorrhizal Mutualists.</title>
        <authorList>
            <consortium name="DOE Joint Genome Institute"/>
            <consortium name="Mycorrhizal Genomics Consortium"/>
            <person name="Kohler A."/>
            <person name="Kuo A."/>
            <person name="Nagy L.G."/>
            <person name="Floudas D."/>
            <person name="Copeland A."/>
            <person name="Barry K.W."/>
            <person name="Cichocki N."/>
            <person name="Veneault-Fourrey C."/>
            <person name="LaButti K."/>
            <person name="Lindquist E.A."/>
            <person name="Lipzen A."/>
            <person name="Lundell T."/>
            <person name="Morin E."/>
            <person name="Murat C."/>
            <person name="Riley R."/>
            <person name="Ohm R."/>
            <person name="Sun H."/>
            <person name="Tunlid A."/>
            <person name="Henrissat B."/>
            <person name="Grigoriev I.V."/>
            <person name="Hibbett D.S."/>
            <person name="Martin F."/>
        </authorList>
    </citation>
    <scope>NUCLEOTIDE SEQUENCE [LARGE SCALE GENOMIC DNA]</scope>
    <source>
        <strain evidence="2">LaAM-08-1</strain>
    </source>
</reference>
<evidence type="ECO:0000313" key="1">
    <source>
        <dbReference type="EMBL" id="KIJ97023.1"/>
    </source>
</evidence>
<name>A0A0C9X6U9_9AGAR</name>
<dbReference type="AlphaFoldDB" id="A0A0C9X6U9"/>
<dbReference type="HOGENOM" id="CLU_2794313_0_0_1"/>
<sequence length="68" mass="7718">MPFAPAHLISYVTKEKFPGMSSRREDSPKMRHCVLSICARGRPDVGPAWWTFPESPVTTSVWVKRCTP</sequence>
<keyword evidence="2" id="KW-1185">Reference proteome</keyword>
<gene>
    <name evidence="1" type="ORF">K443DRAFT_681858</name>
</gene>
<proteinExistence type="predicted"/>
<dbReference type="Proteomes" id="UP000054477">
    <property type="component" value="Unassembled WGS sequence"/>
</dbReference>
<organism evidence="1 2">
    <name type="scientific">Laccaria amethystina LaAM-08-1</name>
    <dbReference type="NCBI Taxonomy" id="1095629"/>
    <lineage>
        <taxon>Eukaryota</taxon>
        <taxon>Fungi</taxon>
        <taxon>Dikarya</taxon>
        <taxon>Basidiomycota</taxon>
        <taxon>Agaricomycotina</taxon>
        <taxon>Agaricomycetes</taxon>
        <taxon>Agaricomycetidae</taxon>
        <taxon>Agaricales</taxon>
        <taxon>Agaricineae</taxon>
        <taxon>Hydnangiaceae</taxon>
        <taxon>Laccaria</taxon>
    </lineage>
</organism>
<protein>
    <submittedName>
        <fullName evidence="1">Unplaced genomic scaffold K443scaffold_169, whole genome shotgun sequence</fullName>
    </submittedName>
</protein>
<accession>A0A0C9X6U9</accession>
<dbReference type="EMBL" id="KN838704">
    <property type="protein sequence ID" value="KIJ97023.1"/>
    <property type="molecule type" value="Genomic_DNA"/>
</dbReference>